<dbReference type="Proteomes" id="UP001318860">
    <property type="component" value="Unassembled WGS sequence"/>
</dbReference>
<gene>
    <name evidence="1" type="ORF">DH2020_025468</name>
</gene>
<evidence type="ECO:0000313" key="1">
    <source>
        <dbReference type="EMBL" id="KAK6140787.1"/>
    </source>
</evidence>
<keyword evidence="2" id="KW-1185">Reference proteome</keyword>
<protein>
    <submittedName>
        <fullName evidence="1">Uncharacterized protein</fullName>
    </submittedName>
</protein>
<reference evidence="1 2" key="1">
    <citation type="journal article" date="2021" name="Comput. Struct. Biotechnol. J.">
        <title>De novo genome assembly of the potent medicinal plant Rehmannia glutinosa using nanopore technology.</title>
        <authorList>
            <person name="Ma L."/>
            <person name="Dong C."/>
            <person name="Song C."/>
            <person name="Wang X."/>
            <person name="Zheng X."/>
            <person name="Niu Y."/>
            <person name="Chen S."/>
            <person name="Feng W."/>
        </authorList>
    </citation>
    <scope>NUCLEOTIDE SEQUENCE [LARGE SCALE GENOMIC DNA]</scope>
    <source>
        <strain evidence="1">DH-2019</strain>
    </source>
</reference>
<name>A0ABR0W3I0_REHGL</name>
<comment type="caution">
    <text evidence="1">The sequence shown here is derived from an EMBL/GenBank/DDBJ whole genome shotgun (WGS) entry which is preliminary data.</text>
</comment>
<evidence type="ECO:0000313" key="2">
    <source>
        <dbReference type="Proteomes" id="UP001318860"/>
    </source>
</evidence>
<sequence length="335" mass="37806">MLTLLLQRRRLRLRANPPTIMNLLTELIEGLGTLCSSRAPRYYSQKSPTVVFLCETKFCDRDFDGLKNSLGFFGISVAPCSRSAAGPLMASKFGCCPPRYNDRIIDVYITYASKNFVFLVSMVNRRSLGSRLLGISLKVLPPPTEPWICLGILMRFFTFMSSQGVIPKHLGKLIFSGTPLIFVIFRTWDFAAQSSLGIAYLHFLSLNVPASTDAFATPLFRSIFPWHTITNTPSFCSDHAFIVAQPKPHSPYHNFPKRKPPRFESFWVRSAEYNNGALASSDADIEKIIVDYFNNIFTSSSPTPCDIQRALSRIRPRISQELADDLTRLTPIWKS</sequence>
<accession>A0ABR0W3I0</accession>
<organism evidence="1 2">
    <name type="scientific">Rehmannia glutinosa</name>
    <name type="common">Chinese foxglove</name>
    <dbReference type="NCBI Taxonomy" id="99300"/>
    <lineage>
        <taxon>Eukaryota</taxon>
        <taxon>Viridiplantae</taxon>
        <taxon>Streptophyta</taxon>
        <taxon>Embryophyta</taxon>
        <taxon>Tracheophyta</taxon>
        <taxon>Spermatophyta</taxon>
        <taxon>Magnoliopsida</taxon>
        <taxon>eudicotyledons</taxon>
        <taxon>Gunneridae</taxon>
        <taxon>Pentapetalae</taxon>
        <taxon>asterids</taxon>
        <taxon>lamiids</taxon>
        <taxon>Lamiales</taxon>
        <taxon>Orobanchaceae</taxon>
        <taxon>Rehmannieae</taxon>
        <taxon>Rehmannia</taxon>
    </lineage>
</organism>
<dbReference type="EMBL" id="JABTTQ020000256">
    <property type="protein sequence ID" value="KAK6140787.1"/>
    <property type="molecule type" value="Genomic_DNA"/>
</dbReference>
<proteinExistence type="predicted"/>